<dbReference type="PANTHER" id="PTHR15565">
    <property type="entry name" value="AATF PROTEIN APOPTOSIS ANTAGONIZING TRANSCRIPTION FACTOR"/>
    <property type="match status" value="1"/>
</dbReference>
<proteinExistence type="predicted"/>
<keyword evidence="4" id="KW-1185">Reference proteome</keyword>
<dbReference type="GO" id="GO:0005730">
    <property type="term" value="C:nucleolus"/>
    <property type="evidence" value="ECO:0007669"/>
    <property type="project" value="TreeGrafter"/>
</dbReference>
<name>A0A9N8DAF9_9STRA</name>
<sequence length="284" mass="32841">MPSSSSKKKRVLSAFDHVESLESEDRVAAKLRKKRSDKDVSRAKAAKSQTKIYSHLVETRILVQRNLQQATTSTNEDDSVPTECDQLLEQLLTARRTLMGWERKEDDDSDETLQSEYEICRDGWKEVLNRRHQDLRLHSGLASASQQFKVMDSSFWQQVEATVAHDEIRQQTTTTSSSTDFDDSKVYQQMLKEFVVANNNNNDNDNDTNQRWKTQNKKNQVDRKASKGRKIRYVEIPKLVNFCFPVSKSKQFCKTNLTDDEWFGSLFGGAWNSNNNNNTKKQDN</sequence>
<protein>
    <submittedName>
        <fullName evidence="3">Apoptosis antagonizing transcription factor</fullName>
    </submittedName>
</protein>
<feature type="compositionally biased region" description="Low complexity" evidence="1">
    <location>
        <begin position="198"/>
        <end position="209"/>
    </location>
</feature>
<feature type="domain" description="Apoptosis-antagonizing transcription factor C-terminal" evidence="2">
    <location>
        <begin position="187"/>
        <end position="267"/>
    </location>
</feature>
<reference evidence="3" key="1">
    <citation type="submission" date="2020-06" db="EMBL/GenBank/DDBJ databases">
        <authorList>
            <consortium name="Plant Systems Biology data submission"/>
        </authorList>
    </citation>
    <scope>NUCLEOTIDE SEQUENCE</scope>
    <source>
        <strain evidence="3">D6</strain>
    </source>
</reference>
<evidence type="ECO:0000313" key="4">
    <source>
        <dbReference type="Proteomes" id="UP001153069"/>
    </source>
</evidence>
<dbReference type="PANTHER" id="PTHR15565:SF0">
    <property type="entry name" value="PROTEIN AATF"/>
    <property type="match status" value="1"/>
</dbReference>
<dbReference type="AlphaFoldDB" id="A0A9N8DAF9"/>
<organism evidence="3 4">
    <name type="scientific">Seminavis robusta</name>
    <dbReference type="NCBI Taxonomy" id="568900"/>
    <lineage>
        <taxon>Eukaryota</taxon>
        <taxon>Sar</taxon>
        <taxon>Stramenopiles</taxon>
        <taxon>Ochrophyta</taxon>
        <taxon>Bacillariophyta</taxon>
        <taxon>Bacillariophyceae</taxon>
        <taxon>Bacillariophycidae</taxon>
        <taxon>Naviculales</taxon>
        <taxon>Naviculaceae</taxon>
        <taxon>Seminavis</taxon>
    </lineage>
</organism>
<evidence type="ECO:0000259" key="2">
    <source>
        <dbReference type="Pfam" id="PF08164"/>
    </source>
</evidence>
<accession>A0A9N8DAF9</accession>
<dbReference type="InterPro" id="IPR012617">
    <property type="entry name" value="AATF_C"/>
</dbReference>
<evidence type="ECO:0000313" key="3">
    <source>
        <dbReference type="EMBL" id="CAB9496910.1"/>
    </source>
</evidence>
<dbReference type="EMBL" id="CAICTM010000011">
    <property type="protein sequence ID" value="CAB9496910.1"/>
    <property type="molecule type" value="Genomic_DNA"/>
</dbReference>
<evidence type="ECO:0000256" key="1">
    <source>
        <dbReference type="SAM" id="MobiDB-lite"/>
    </source>
</evidence>
<dbReference type="Proteomes" id="UP001153069">
    <property type="component" value="Unassembled WGS sequence"/>
</dbReference>
<dbReference type="OrthoDB" id="5783963at2759"/>
<comment type="caution">
    <text evidence="3">The sequence shown here is derived from an EMBL/GenBank/DDBJ whole genome shotgun (WGS) entry which is preliminary data.</text>
</comment>
<gene>
    <name evidence="3" type="ORF">SEMRO_11_G008700.1</name>
</gene>
<feature type="region of interest" description="Disordered" evidence="1">
    <location>
        <begin position="198"/>
        <end position="227"/>
    </location>
</feature>
<dbReference type="InterPro" id="IPR039223">
    <property type="entry name" value="AATF/Bfr2"/>
</dbReference>
<dbReference type="Pfam" id="PF08164">
    <property type="entry name" value="TRAUB"/>
    <property type="match status" value="1"/>
</dbReference>